<dbReference type="PANTHER" id="PTHR33221">
    <property type="entry name" value="WINGED HELIX-TURN-HELIX TRANSCRIPTIONAL REGULATOR, RRF2 FAMILY"/>
    <property type="match status" value="1"/>
</dbReference>
<organism evidence="1 4">
    <name type="scientific">Hydrogenophaga crassostreae</name>
    <dbReference type="NCBI Taxonomy" id="1763535"/>
    <lineage>
        <taxon>Bacteria</taxon>
        <taxon>Pseudomonadati</taxon>
        <taxon>Pseudomonadota</taxon>
        <taxon>Betaproteobacteria</taxon>
        <taxon>Burkholderiales</taxon>
        <taxon>Comamonadaceae</taxon>
        <taxon>Hydrogenophaga</taxon>
    </lineage>
</organism>
<accession>A0A167I258</accession>
<dbReference type="SUPFAM" id="SSF46785">
    <property type="entry name" value="Winged helix' DNA-binding domain"/>
    <property type="match status" value="1"/>
</dbReference>
<name>A0A167I258_9BURK</name>
<dbReference type="InterPro" id="IPR000944">
    <property type="entry name" value="Tscrpt_reg_Rrf2"/>
</dbReference>
<dbReference type="Proteomes" id="UP000185657">
    <property type="component" value="Unassembled WGS sequence"/>
</dbReference>
<dbReference type="Gene3D" id="1.10.10.10">
    <property type="entry name" value="Winged helix-like DNA-binding domain superfamily/Winged helix DNA-binding domain"/>
    <property type="match status" value="1"/>
</dbReference>
<dbReference type="OrthoDB" id="9800506at2"/>
<dbReference type="InterPro" id="IPR036390">
    <property type="entry name" value="WH_DNA-bd_sf"/>
</dbReference>
<dbReference type="GO" id="GO:0005829">
    <property type="term" value="C:cytosol"/>
    <property type="evidence" value="ECO:0007669"/>
    <property type="project" value="TreeGrafter"/>
</dbReference>
<gene>
    <name evidence="1" type="ORF">LPB072_13655</name>
    <name evidence="2" type="ORF">LPB72_12275</name>
</gene>
<evidence type="ECO:0000313" key="1">
    <source>
        <dbReference type="EMBL" id="AOW13733.1"/>
    </source>
</evidence>
<dbReference type="GO" id="GO:0003700">
    <property type="term" value="F:DNA-binding transcription factor activity"/>
    <property type="evidence" value="ECO:0007669"/>
    <property type="project" value="TreeGrafter"/>
</dbReference>
<evidence type="ECO:0000313" key="3">
    <source>
        <dbReference type="Proteomes" id="UP000185657"/>
    </source>
</evidence>
<dbReference type="AlphaFoldDB" id="A0A167I258"/>
<evidence type="ECO:0000313" key="4">
    <source>
        <dbReference type="Proteomes" id="UP000185680"/>
    </source>
</evidence>
<sequence length="161" mass="17272">MKQNNQLSDVLHVLLHMAEGDGPATSETLAAAMKTNPVVLRRLMSGLRNAGFVASAKGHGGGWVLSCALERITLADVYQALGAPKLVSLGFREENPSCLVALAVNDALAGAAQEAEALLLKRFGAVTLATLSADFHRRMAQHRVHGHSRTHQLEDHIHENI</sequence>
<keyword evidence="3" id="KW-1185">Reference proteome</keyword>
<dbReference type="EMBL" id="LVWD01000013">
    <property type="protein sequence ID" value="OAD42030.1"/>
    <property type="molecule type" value="Genomic_DNA"/>
</dbReference>
<dbReference type="EMBL" id="CP017476">
    <property type="protein sequence ID" value="AOW13733.1"/>
    <property type="molecule type" value="Genomic_DNA"/>
</dbReference>
<dbReference type="KEGG" id="hyl:LPB072_13655"/>
<dbReference type="Pfam" id="PF02082">
    <property type="entry name" value="Rrf2"/>
    <property type="match status" value="1"/>
</dbReference>
<evidence type="ECO:0000313" key="2">
    <source>
        <dbReference type="EMBL" id="OAD42030.1"/>
    </source>
</evidence>
<reference evidence="1 4" key="2">
    <citation type="submission" date="2016-10" db="EMBL/GenBank/DDBJ databases">
        <title>Hydorgenophaga sp. LPB0072 isolated from gastropod.</title>
        <authorList>
            <person name="Kim E."/>
            <person name="Yi H."/>
        </authorList>
    </citation>
    <scope>NUCLEOTIDE SEQUENCE [LARGE SCALE GENOMIC DNA]</scope>
    <source>
        <strain evidence="1 4">LPB0072</strain>
    </source>
</reference>
<dbReference type="PROSITE" id="PS51197">
    <property type="entry name" value="HTH_RRF2_2"/>
    <property type="match status" value="1"/>
</dbReference>
<dbReference type="Proteomes" id="UP000185680">
    <property type="component" value="Chromosome"/>
</dbReference>
<protein>
    <submittedName>
        <fullName evidence="1">Transcriptional regulator</fullName>
    </submittedName>
</protein>
<reference evidence="2 3" key="1">
    <citation type="submission" date="2016-02" db="EMBL/GenBank/DDBJ databases">
        <title>Draft genome sequence of Hydrogenophaga sp. LPB0072.</title>
        <authorList>
            <person name="Shin S.-K."/>
            <person name="Yi H."/>
        </authorList>
    </citation>
    <scope>NUCLEOTIDE SEQUENCE [LARGE SCALE GENOMIC DNA]</scope>
    <source>
        <strain evidence="2 3">LPB0072</strain>
    </source>
</reference>
<dbReference type="RefSeq" id="WP_066090779.1">
    <property type="nucleotide sequence ID" value="NZ_CP017476.1"/>
</dbReference>
<dbReference type="InterPro" id="IPR036388">
    <property type="entry name" value="WH-like_DNA-bd_sf"/>
</dbReference>
<proteinExistence type="predicted"/>
<dbReference type="PANTHER" id="PTHR33221:SF15">
    <property type="entry name" value="HTH-TYPE TRANSCRIPTIONAL REGULATOR YWGB-RELATED"/>
    <property type="match status" value="1"/>
</dbReference>
<dbReference type="STRING" id="1763535.LPB072_13655"/>